<accession>A0A4R3IBL8</accession>
<evidence type="ECO:0000256" key="4">
    <source>
        <dbReference type="ARBA" id="ARBA00011738"/>
    </source>
</evidence>
<feature type="binding site" description="in other chain" evidence="9">
    <location>
        <begin position="136"/>
        <end position="144"/>
    </location>
    <ligand>
        <name>5-phospho-alpha-D-ribose 1-diphosphate</name>
        <dbReference type="ChEBI" id="CHEBI:58017"/>
        <note>ligand shared between dimeric partners</note>
    </ligand>
</feature>
<keyword evidence="6 9" id="KW-0328">Glycosyltransferase</keyword>
<dbReference type="Pfam" id="PF00156">
    <property type="entry name" value="Pribosyltran"/>
    <property type="match status" value="1"/>
</dbReference>
<proteinExistence type="inferred from homology"/>
<dbReference type="EMBL" id="SLZR01000001">
    <property type="protein sequence ID" value="TCS44020.1"/>
    <property type="molecule type" value="Genomic_DNA"/>
</dbReference>
<dbReference type="GO" id="GO:0006207">
    <property type="term" value="P:'de novo' pyrimidine nucleobase biosynthetic process"/>
    <property type="evidence" value="ECO:0007669"/>
    <property type="project" value="TreeGrafter"/>
</dbReference>
<dbReference type="AlphaFoldDB" id="A0A4R3IBL8"/>
<dbReference type="OrthoDB" id="9779060at2"/>
<dbReference type="GO" id="GO:0044205">
    <property type="term" value="P:'de novo' UMP biosynthetic process"/>
    <property type="evidence" value="ECO:0007669"/>
    <property type="project" value="UniProtKB-UniRule"/>
</dbReference>
<dbReference type="SUPFAM" id="SSF53271">
    <property type="entry name" value="PRTase-like"/>
    <property type="match status" value="1"/>
</dbReference>
<dbReference type="Proteomes" id="UP000295793">
    <property type="component" value="Unassembled WGS sequence"/>
</dbReference>
<feature type="binding site" description="in other chain" evidence="9">
    <location>
        <position position="112"/>
    </location>
    <ligand>
        <name>5-phospho-alpha-D-ribose 1-diphosphate</name>
        <dbReference type="ChEBI" id="CHEBI:58017"/>
        <note>ligand shared between dimeric partners</note>
    </ligand>
</feature>
<dbReference type="InterPro" id="IPR000836">
    <property type="entry name" value="PRTase_dom"/>
</dbReference>
<evidence type="ECO:0000313" key="11">
    <source>
        <dbReference type="EMBL" id="TCS44020.1"/>
    </source>
</evidence>
<organism evidence="11 12">
    <name type="scientific">Reinekea marinisedimentorum</name>
    <dbReference type="NCBI Taxonomy" id="230495"/>
    <lineage>
        <taxon>Bacteria</taxon>
        <taxon>Pseudomonadati</taxon>
        <taxon>Pseudomonadota</taxon>
        <taxon>Gammaproteobacteria</taxon>
        <taxon>Oceanospirillales</taxon>
        <taxon>Saccharospirillaceae</taxon>
        <taxon>Reinekea</taxon>
    </lineage>
</organism>
<sequence>MDSTNIRPSTATLQDWQKSFIDYSITKNVLQFGHFTLKSGRNSPYFFNAGKFDDGLSQKKLGEIYAKTLIEAGIEFDMVFGPAYKGIPLATSTVYALSDLYDRNVPFAFNRKEAKDHGEGGSIVGAPLQGKVVLVDDVITAGTAIKETLALLESYPEAELAAAVVLIDRQEKLDGSELSAIQALEKTYGIQILAAVKLEQIMAYIDGSDSFAEHLAKMNEYREQYGVF</sequence>
<dbReference type="CDD" id="cd06223">
    <property type="entry name" value="PRTases_typeI"/>
    <property type="match status" value="1"/>
</dbReference>
<dbReference type="InterPro" id="IPR029057">
    <property type="entry name" value="PRTase-like"/>
</dbReference>
<dbReference type="GO" id="GO:0000287">
    <property type="term" value="F:magnesium ion binding"/>
    <property type="evidence" value="ECO:0007669"/>
    <property type="project" value="UniProtKB-UniRule"/>
</dbReference>
<keyword evidence="8 9" id="KW-0665">Pyrimidine biosynthesis</keyword>
<dbReference type="Gene3D" id="3.40.50.2020">
    <property type="match status" value="1"/>
</dbReference>
<evidence type="ECO:0000256" key="6">
    <source>
        <dbReference type="ARBA" id="ARBA00022676"/>
    </source>
</evidence>
<dbReference type="InterPro" id="IPR023031">
    <property type="entry name" value="OPRT"/>
</dbReference>
<comment type="pathway">
    <text evidence="2 9">Pyrimidine metabolism; UMP biosynthesis via de novo pathway; UMP from orotate: step 1/2.</text>
</comment>
<evidence type="ECO:0000256" key="2">
    <source>
        <dbReference type="ARBA" id="ARBA00004889"/>
    </source>
</evidence>
<dbReference type="HAMAP" id="MF_01208">
    <property type="entry name" value="PyrE"/>
    <property type="match status" value="1"/>
</dbReference>
<feature type="binding site" evidence="9">
    <location>
        <begin position="46"/>
        <end position="47"/>
    </location>
    <ligand>
        <name>orotate</name>
        <dbReference type="ChEBI" id="CHEBI:30839"/>
    </ligand>
</feature>
<dbReference type="EC" id="2.4.2.10" evidence="5 9"/>
<dbReference type="PANTHER" id="PTHR46683">
    <property type="entry name" value="OROTATE PHOSPHORIBOSYLTRANSFERASE 1-RELATED"/>
    <property type="match status" value="1"/>
</dbReference>
<dbReference type="NCBIfam" id="TIGR00336">
    <property type="entry name" value="pyrE"/>
    <property type="match status" value="1"/>
</dbReference>
<comment type="similarity">
    <text evidence="3 9">Belongs to the purine/pyrimidine phosphoribosyltransferase family. PyrE subfamily.</text>
</comment>
<dbReference type="InterPro" id="IPR004467">
    <property type="entry name" value="Or_phspho_trans_dom"/>
</dbReference>
<feature type="binding site" evidence="9">
    <location>
        <position position="140"/>
    </location>
    <ligand>
        <name>orotate</name>
        <dbReference type="ChEBI" id="CHEBI:30839"/>
    </ligand>
</feature>
<evidence type="ECO:0000256" key="1">
    <source>
        <dbReference type="ARBA" id="ARBA00003769"/>
    </source>
</evidence>
<keyword evidence="12" id="KW-1185">Reference proteome</keyword>
<gene>
    <name evidence="9" type="primary">pyrE</name>
    <name evidence="11" type="ORF">BCF53_101363</name>
</gene>
<dbReference type="PANTHER" id="PTHR46683:SF1">
    <property type="entry name" value="OROTATE PHOSPHORIBOSYLTRANSFERASE 1-RELATED"/>
    <property type="match status" value="1"/>
</dbReference>
<dbReference type="GO" id="GO:0005737">
    <property type="term" value="C:cytoplasm"/>
    <property type="evidence" value="ECO:0007669"/>
    <property type="project" value="TreeGrafter"/>
</dbReference>
<evidence type="ECO:0000256" key="8">
    <source>
        <dbReference type="ARBA" id="ARBA00022975"/>
    </source>
</evidence>
<feature type="binding site" description="in other chain" evidence="9">
    <location>
        <begin position="84"/>
        <end position="85"/>
    </location>
    <ligand>
        <name>5-phospho-alpha-D-ribose 1-diphosphate</name>
        <dbReference type="ChEBI" id="CHEBI:58017"/>
        <note>ligand shared between dimeric partners</note>
    </ligand>
</feature>
<evidence type="ECO:0000256" key="3">
    <source>
        <dbReference type="ARBA" id="ARBA00006340"/>
    </source>
</evidence>
<feature type="binding site" evidence="9">
    <location>
        <position position="117"/>
    </location>
    <ligand>
        <name>5-phospho-alpha-D-ribose 1-diphosphate</name>
        <dbReference type="ChEBI" id="CHEBI:58017"/>
        <note>ligand shared between dimeric partners</note>
    </ligand>
</feature>
<protein>
    <recommendedName>
        <fullName evidence="5 9">Orotate phosphoribosyltransferase</fullName>
        <shortName evidence="9">OPRT</shortName>
        <shortName evidence="9">OPRTase</shortName>
        <ecNumber evidence="5 9">2.4.2.10</ecNumber>
    </recommendedName>
</protein>
<comment type="cofactor">
    <cofactor evidence="9">
        <name>Mg(2+)</name>
        <dbReference type="ChEBI" id="CHEBI:18420"/>
    </cofactor>
</comment>
<comment type="function">
    <text evidence="1 9">Catalyzes the transfer of a ribosyl phosphate group from 5-phosphoribose 1-diphosphate to orotate, leading to the formation of orotidine monophosphate (OMP).</text>
</comment>
<evidence type="ECO:0000259" key="10">
    <source>
        <dbReference type="Pfam" id="PF00156"/>
    </source>
</evidence>
<keyword evidence="7 9" id="KW-0808">Transferase</keyword>
<keyword evidence="9" id="KW-0460">Magnesium</keyword>
<evidence type="ECO:0000256" key="9">
    <source>
        <dbReference type="HAMAP-Rule" id="MF_01208"/>
    </source>
</evidence>
<evidence type="ECO:0000313" key="12">
    <source>
        <dbReference type="Proteomes" id="UP000295793"/>
    </source>
</evidence>
<evidence type="ECO:0000256" key="7">
    <source>
        <dbReference type="ARBA" id="ARBA00022679"/>
    </source>
</evidence>
<comment type="subunit">
    <text evidence="4 9">Homodimer.</text>
</comment>
<feature type="binding site" evidence="9">
    <location>
        <position position="169"/>
    </location>
    <ligand>
        <name>orotate</name>
        <dbReference type="ChEBI" id="CHEBI:30839"/>
    </ligand>
</feature>
<feature type="binding site" evidence="9">
    <location>
        <position position="115"/>
    </location>
    <ligand>
        <name>5-phospho-alpha-D-ribose 1-diphosphate</name>
        <dbReference type="ChEBI" id="CHEBI:58017"/>
        <note>ligand shared between dimeric partners</note>
    </ligand>
</feature>
<name>A0A4R3IBL8_9GAMM</name>
<evidence type="ECO:0000256" key="5">
    <source>
        <dbReference type="ARBA" id="ARBA00011971"/>
    </source>
</evidence>
<dbReference type="FunFam" id="3.40.50.2020:FF:000008">
    <property type="entry name" value="Orotate phosphoribosyltransferase"/>
    <property type="match status" value="1"/>
</dbReference>
<feature type="binding site" description="in other chain" evidence="9">
    <location>
        <position position="38"/>
    </location>
    <ligand>
        <name>5-phospho-alpha-D-ribose 1-diphosphate</name>
        <dbReference type="ChEBI" id="CHEBI:58017"/>
        <note>ligand shared between dimeric partners</note>
    </ligand>
</feature>
<dbReference type="GO" id="GO:0004588">
    <property type="term" value="F:orotate phosphoribosyltransferase activity"/>
    <property type="evidence" value="ECO:0007669"/>
    <property type="project" value="UniProtKB-UniRule"/>
</dbReference>
<feature type="domain" description="Phosphoribosyltransferase" evidence="10">
    <location>
        <begin position="60"/>
        <end position="173"/>
    </location>
</feature>
<comment type="caution">
    <text evidence="11">The sequence shown here is derived from an EMBL/GenBank/DDBJ whole genome shotgun (WGS) entry which is preliminary data.</text>
</comment>
<comment type="catalytic activity">
    <reaction evidence="9">
        <text>orotidine 5'-phosphate + diphosphate = orotate + 5-phospho-alpha-D-ribose 1-diphosphate</text>
        <dbReference type="Rhea" id="RHEA:10380"/>
        <dbReference type="ChEBI" id="CHEBI:30839"/>
        <dbReference type="ChEBI" id="CHEBI:33019"/>
        <dbReference type="ChEBI" id="CHEBI:57538"/>
        <dbReference type="ChEBI" id="CHEBI:58017"/>
        <dbReference type="EC" id="2.4.2.10"/>
    </reaction>
</comment>
<reference evidence="11 12" key="1">
    <citation type="submission" date="2019-03" db="EMBL/GenBank/DDBJ databases">
        <title>Genomic Encyclopedia of Archaeal and Bacterial Type Strains, Phase II (KMG-II): from individual species to whole genera.</title>
        <authorList>
            <person name="Goeker M."/>
        </authorList>
    </citation>
    <scope>NUCLEOTIDE SEQUENCE [LARGE SCALE GENOMIC DNA]</scope>
    <source>
        <strain evidence="11 12">DSM 15388</strain>
    </source>
</reference>
<dbReference type="UniPathway" id="UPA00070">
    <property type="reaction ID" value="UER00119"/>
</dbReference>
<dbReference type="GO" id="GO:0046132">
    <property type="term" value="P:pyrimidine ribonucleoside biosynthetic process"/>
    <property type="evidence" value="ECO:0007669"/>
    <property type="project" value="TreeGrafter"/>
</dbReference>
<feature type="binding site" evidence="9">
    <location>
        <position position="111"/>
    </location>
    <ligand>
        <name>5-phospho-alpha-D-ribose 1-diphosphate</name>
        <dbReference type="ChEBI" id="CHEBI:58017"/>
        <note>ligand shared between dimeric partners</note>
    </ligand>
</feature>